<feature type="domain" description="N-acetyltransferase" evidence="3">
    <location>
        <begin position="127"/>
        <end position="229"/>
    </location>
</feature>
<keyword evidence="2" id="KW-0812">Transmembrane</keyword>
<accession>A0AAD9MUS0</accession>
<evidence type="ECO:0000313" key="5">
    <source>
        <dbReference type="Proteomes" id="UP001208570"/>
    </source>
</evidence>
<dbReference type="GO" id="GO:0008080">
    <property type="term" value="F:N-acetyltransferase activity"/>
    <property type="evidence" value="ECO:0007669"/>
    <property type="project" value="InterPro"/>
</dbReference>
<dbReference type="Pfam" id="PF13508">
    <property type="entry name" value="Acetyltransf_7"/>
    <property type="match status" value="1"/>
</dbReference>
<dbReference type="AlphaFoldDB" id="A0AAD9MUS0"/>
<dbReference type="InterPro" id="IPR050769">
    <property type="entry name" value="NAT_camello-type"/>
</dbReference>
<dbReference type="PANTHER" id="PTHR13947:SF37">
    <property type="entry name" value="LD18367P"/>
    <property type="match status" value="1"/>
</dbReference>
<dbReference type="Gene3D" id="3.40.630.30">
    <property type="match status" value="1"/>
</dbReference>
<dbReference type="PROSITE" id="PS51186">
    <property type="entry name" value="GNAT"/>
    <property type="match status" value="1"/>
</dbReference>
<feature type="transmembrane region" description="Helical" evidence="2">
    <location>
        <begin position="68"/>
        <end position="91"/>
    </location>
</feature>
<protein>
    <recommendedName>
        <fullName evidence="3">N-acetyltransferase domain-containing protein</fullName>
    </recommendedName>
</protein>
<evidence type="ECO:0000256" key="1">
    <source>
        <dbReference type="ARBA" id="ARBA00022679"/>
    </source>
</evidence>
<evidence type="ECO:0000259" key="3">
    <source>
        <dbReference type="PROSITE" id="PS51186"/>
    </source>
</evidence>
<dbReference type="Proteomes" id="UP001208570">
    <property type="component" value="Unassembled WGS sequence"/>
</dbReference>
<proteinExistence type="predicted"/>
<keyword evidence="5" id="KW-1185">Reference proteome</keyword>
<sequence length="229" mass="26728">MGNDIEMQIKIRKFTDGDIHGVMDVLTDAAFSHIWPGFLLTVKKRAFQLFSLLLPTVIYLLTWSEWIFIYTFVACYCVVYVFNLTVALVYVHGPPLTDMKCVLRNYFDNTNSCFWVAENVDVDRSMQIVGTIAIVNKNHGHYVNTEAWLRRMAVHRKFRGKGIAGRLIETAIDFCVEQNYKTICLITTEVHVQARQLYRKYGFTCTGYRPIFYLKGLVPIWTFEFEKYL</sequence>
<keyword evidence="1" id="KW-0808">Transferase</keyword>
<dbReference type="PANTHER" id="PTHR13947">
    <property type="entry name" value="GNAT FAMILY N-ACETYLTRANSFERASE"/>
    <property type="match status" value="1"/>
</dbReference>
<feature type="transmembrane region" description="Helical" evidence="2">
    <location>
        <begin position="46"/>
        <end position="62"/>
    </location>
</feature>
<keyword evidence="2" id="KW-1133">Transmembrane helix</keyword>
<evidence type="ECO:0000256" key="2">
    <source>
        <dbReference type="SAM" id="Phobius"/>
    </source>
</evidence>
<dbReference type="InterPro" id="IPR016181">
    <property type="entry name" value="Acyl_CoA_acyltransferase"/>
</dbReference>
<reference evidence="4" key="1">
    <citation type="journal article" date="2023" name="Mol. Biol. Evol.">
        <title>Third-Generation Sequencing Reveals the Adaptive Role of the Epigenome in Three Deep-Sea Polychaetes.</title>
        <authorList>
            <person name="Perez M."/>
            <person name="Aroh O."/>
            <person name="Sun Y."/>
            <person name="Lan Y."/>
            <person name="Juniper S.K."/>
            <person name="Young C.R."/>
            <person name="Angers B."/>
            <person name="Qian P.Y."/>
        </authorList>
    </citation>
    <scope>NUCLEOTIDE SEQUENCE</scope>
    <source>
        <strain evidence="4">P08H-3</strain>
    </source>
</reference>
<name>A0AAD9MUS0_9ANNE</name>
<dbReference type="InterPro" id="IPR000182">
    <property type="entry name" value="GNAT_dom"/>
</dbReference>
<dbReference type="EMBL" id="JAODUP010000722">
    <property type="protein sequence ID" value="KAK2144878.1"/>
    <property type="molecule type" value="Genomic_DNA"/>
</dbReference>
<organism evidence="4 5">
    <name type="scientific">Paralvinella palmiformis</name>
    <dbReference type="NCBI Taxonomy" id="53620"/>
    <lineage>
        <taxon>Eukaryota</taxon>
        <taxon>Metazoa</taxon>
        <taxon>Spiralia</taxon>
        <taxon>Lophotrochozoa</taxon>
        <taxon>Annelida</taxon>
        <taxon>Polychaeta</taxon>
        <taxon>Sedentaria</taxon>
        <taxon>Canalipalpata</taxon>
        <taxon>Terebellida</taxon>
        <taxon>Terebelliformia</taxon>
        <taxon>Alvinellidae</taxon>
        <taxon>Paralvinella</taxon>
    </lineage>
</organism>
<comment type="caution">
    <text evidence="4">The sequence shown here is derived from an EMBL/GenBank/DDBJ whole genome shotgun (WGS) entry which is preliminary data.</text>
</comment>
<dbReference type="SUPFAM" id="SSF55729">
    <property type="entry name" value="Acyl-CoA N-acyltransferases (Nat)"/>
    <property type="match status" value="1"/>
</dbReference>
<evidence type="ECO:0000313" key="4">
    <source>
        <dbReference type="EMBL" id="KAK2144878.1"/>
    </source>
</evidence>
<gene>
    <name evidence="4" type="ORF">LSH36_722g00000</name>
</gene>
<keyword evidence="2" id="KW-0472">Membrane</keyword>
<dbReference type="CDD" id="cd04301">
    <property type="entry name" value="NAT_SF"/>
    <property type="match status" value="1"/>
</dbReference>